<keyword evidence="13 17" id="KW-1133">Transmembrane helix</keyword>
<organism evidence="20 21">
    <name type="scientific">Ceratodon purpureus</name>
    <name type="common">Fire moss</name>
    <name type="synonym">Dicranum purpureum</name>
    <dbReference type="NCBI Taxonomy" id="3225"/>
    <lineage>
        <taxon>Eukaryota</taxon>
        <taxon>Viridiplantae</taxon>
        <taxon>Streptophyta</taxon>
        <taxon>Embryophyta</taxon>
        <taxon>Bryophyta</taxon>
        <taxon>Bryophytina</taxon>
        <taxon>Bryopsida</taxon>
        <taxon>Dicranidae</taxon>
        <taxon>Pseudoditrichales</taxon>
        <taxon>Ditrichaceae</taxon>
        <taxon>Ceratodon</taxon>
    </lineage>
</organism>
<dbReference type="EMBL" id="CM026423">
    <property type="protein sequence ID" value="KAG0583770.1"/>
    <property type="molecule type" value="Genomic_DNA"/>
</dbReference>
<evidence type="ECO:0000256" key="17">
    <source>
        <dbReference type="RuleBase" id="RU361146"/>
    </source>
</evidence>
<dbReference type="GO" id="GO:0005388">
    <property type="term" value="F:P-type calcium transporter activity"/>
    <property type="evidence" value="ECO:0007669"/>
    <property type="project" value="UniProtKB-EC"/>
</dbReference>
<keyword evidence="11" id="KW-0112">Calmodulin-binding</keyword>
<evidence type="ECO:0000256" key="1">
    <source>
        <dbReference type="ARBA" id="ARBA00004127"/>
    </source>
</evidence>
<dbReference type="InterPro" id="IPR008250">
    <property type="entry name" value="ATPase_P-typ_transduc_dom_A_sf"/>
</dbReference>
<dbReference type="GO" id="GO:0046872">
    <property type="term" value="F:metal ion binding"/>
    <property type="evidence" value="ECO:0007669"/>
    <property type="project" value="UniProtKB-KW"/>
</dbReference>
<dbReference type="Gene3D" id="1.20.5.170">
    <property type="match status" value="1"/>
</dbReference>
<dbReference type="GO" id="GO:0005516">
    <property type="term" value="F:calmodulin binding"/>
    <property type="evidence" value="ECO:0007669"/>
    <property type="project" value="UniProtKB-KW"/>
</dbReference>
<comment type="similarity">
    <text evidence="2 17">Belongs to the cation transport ATPase (P-type) (TC 3.A.3) family. Type IIB subfamily.</text>
</comment>
<dbReference type="InterPro" id="IPR059000">
    <property type="entry name" value="ATPase_P-type_domA"/>
</dbReference>
<feature type="transmembrane region" description="Helical" evidence="17">
    <location>
        <begin position="415"/>
        <end position="441"/>
    </location>
</feature>
<feature type="compositionally biased region" description="Basic and acidic residues" evidence="18">
    <location>
        <begin position="1071"/>
        <end position="1082"/>
    </location>
</feature>
<dbReference type="InterPro" id="IPR023214">
    <property type="entry name" value="HAD_sf"/>
</dbReference>
<dbReference type="Proteomes" id="UP000822688">
    <property type="component" value="Chromosome 3"/>
</dbReference>
<keyword evidence="4 17" id="KW-0109">Calcium transport</keyword>
<dbReference type="InterPro" id="IPR001757">
    <property type="entry name" value="P_typ_ATPase"/>
</dbReference>
<dbReference type="SFLD" id="SFLDF00027">
    <property type="entry name" value="p-type_atpase"/>
    <property type="match status" value="1"/>
</dbReference>
<dbReference type="InterPro" id="IPR036412">
    <property type="entry name" value="HAD-like_sf"/>
</dbReference>
<dbReference type="FunFam" id="3.40.50.1000:FF:000011">
    <property type="entry name" value="Calcium-transporting ATPase"/>
    <property type="match status" value="1"/>
</dbReference>
<comment type="caution">
    <text evidence="17">Lacks conserved residue(s) required for the propagation of feature annotation.</text>
</comment>
<feature type="transmembrane region" description="Helical" evidence="17">
    <location>
        <begin position="1010"/>
        <end position="1031"/>
    </location>
</feature>
<dbReference type="Pfam" id="PF13246">
    <property type="entry name" value="Cation_ATPase"/>
    <property type="match status" value="1"/>
</dbReference>
<dbReference type="NCBIfam" id="TIGR01517">
    <property type="entry name" value="ATPase-IIB_Ca"/>
    <property type="match status" value="1"/>
</dbReference>
<feature type="transmembrane region" description="Helical" evidence="17">
    <location>
        <begin position="216"/>
        <end position="235"/>
    </location>
</feature>
<dbReference type="CDD" id="cd02081">
    <property type="entry name" value="P-type_ATPase_Ca_PMCA-like"/>
    <property type="match status" value="1"/>
</dbReference>
<evidence type="ECO:0000256" key="6">
    <source>
        <dbReference type="ARBA" id="ARBA00022723"/>
    </source>
</evidence>
<keyword evidence="9 17" id="KW-0067">ATP-binding</keyword>
<feature type="transmembrane region" description="Helical" evidence="17">
    <location>
        <begin position="908"/>
        <end position="926"/>
    </location>
</feature>
<keyword evidence="6" id="KW-0479">Metal-binding</keyword>
<sequence>MSSIGMNGDTGHSRDDGNPGFGDAHHSSHDPFRIAPKGSAERLKEWRKLTFALNAARRFRYTLDFKKLEEQEKLKRDPASRLRAGTNVIRAVERFKQAGRGAEQDDEAPAGFGVGPKTLVNLLQDRKVTDLEKLGGIRGLAGKIGTNLEEGIKDDPEEIQKRKDAYGSNTYPKKKPKGILHFVWEACQDTTLIILMVAAVVSLAAEMYSEGPKEGWYDGTAILVAVLLVIVTTAGSDYKQSLQFRNLNDEKENIKLPVIRGGERKQVSIWDLVVGDIIPLSIGGQVPADGVMIEGHALTIDESTMTGESEPVKKDSKRPFLLSGCKVQDGQGIMLVTGVGINTEWGQVMASVSEDNGEETPLQVRLNGVATFIGKVGLSIAVLVFIILIIRFFAIDYKKPENKSASAIIVKIVSIFSIAVTIVVVAVPEGLPLAVTLTLAYSMRKMMADKSLVRHLAACETMGSATTICSDKTGTLTTNKMTAVRAWIGDAENDAASSEGIPESLRQTVIHSICLNSTGTVAPAKEGAEPVVSGSPTESACLGWGLKLGMDFKQTKNDTTVLHVETFNSTKKRAGVVFKNDKGVVESHWKGAAEIILGLCTKYVNQRGEVQPLSSEKVDELKRVIEGMAAKSLRCIAFAYRPIEGSNVPTSEEESSEWHQPDDDLILMGIVGIKDPCRNGVREAVERCQKAGVQVRMVTGDNKFTAKAIAQECGILKEDGIVVEGPDFRTWDEDRLDRDLARLCVMARSSPTDKLKLVKALKARGNVVAVTGDGTNDAPALHEADIGLSMGIAGTEVAKESSDIIILDDNFTSVVKVVRWGRSVYSNIQKFIQFQLTVNVTALTINFVAACSTGEVPLTAVQLLWVNLIMDTLGALALATEPPTDDLMDRTPVGRSEPLITNIMWRNIFAQALFQIVVLLTLNFAGNKILGIENEPDHDRLRTTIIFNAFVFCQVFNEINARRPTTLNIFQNIHKNYLFISIIVIEVILQFIIVQFLNRFAQTVKLEAKWWGLCIAIGFISWPVAAIFKFVPVPKKQFQTSRKLKKTRTVGNKQANPELPEGEVVASNRGENIENADKRAPDNLEIQGDKTPVARVV</sequence>
<keyword evidence="5 17" id="KW-0812">Transmembrane</keyword>
<dbReference type="AlphaFoldDB" id="A0A8T0IJ27"/>
<keyword evidence="8 17" id="KW-0106">Calcium</keyword>
<evidence type="ECO:0000256" key="16">
    <source>
        <dbReference type="ARBA" id="ARBA00048694"/>
    </source>
</evidence>
<comment type="catalytic activity">
    <reaction evidence="16 17">
        <text>Ca(2+)(in) + ATP + H2O = Ca(2+)(out) + ADP + phosphate + H(+)</text>
        <dbReference type="Rhea" id="RHEA:18105"/>
        <dbReference type="ChEBI" id="CHEBI:15377"/>
        <dbReference type="ChEBI" id="CHEBI:15378"/>
        <dbReference type="ChEBI" id="CHEBI:29108"/>
        <dbReference type="ChEBI" id="CHEBI:30616"/>
        <dbReference type="ChEBI" id="CHEBI:43474"/>
        <dbReference type="ChEBI" id="CHEBI:456216"/>
        <dbReference type="EC" id="7.2.2.10"/>
    </reaction>
</comment>
<dbReference type="SFLD" id="SFLDG00002">
    <property type="entry name" value="C1.7:_P-type_atpase_like"/>
    <property type="match status" value="1"/>
</dbReference>
<comment type="function">
    <text evidence="17">Catalyzes the hydrolysis of ATP coupled with the transport of calcium.</text>
</comment>
<dbReference type="InterPro" id="IPR023299">
    <property type="entry name" value="ATPase_P-typ_cyto_dom_N"/>
</dbReference>
<keyword evidence="12" id="KW-1278">Translocase</keyword>
<evidence type="ECO:0000259" key="19">
    <source>
        <dbReference type="SMART" id="SM00831"/>
    </source>
</evidence>
<evidence type="ECO:0000256" key="2">
    <source>
        <dbReference type="ARBA" id="ARBA00006124"/>
    </source>
</evidence>
<dbReference type="PRINTS" id="PR00119">
    <property type="entry name" value="CATATPASE"/>
</dbReference>
<dbReference type="NCBIfam" id="TIGR01494">
    <property type="entry name" value="ATPase_P-type"/>
    <property type="match status" value="2"/>
</dbReference>
<dbReference type="Pfam" id="PF00689">
    <property type="entry name" value="Cation_ATPase_C"/>
    <property type="match status" value="1"/>
</dbReference>
<dbReference type="GO" id="GO:0016887">
    <property type="term" value="F:ATP hydrolysis activity"/>
    <property type="evidence" value="ECO:0007669"/>
    <property type="project" value="InterPro"/>
</dbReference>
<dbReference type="SUPFAM" id="SSF81665">
    <property type="entry name" value="Calcium ATPase, transmembrane domain M"/>
    <property type="match status" value="1"/>
</dbReference>
<evidence type="ECO:0000256" key="9">
    <source>
        <dbReference type="ARBA" id="ARBA00022840"/>
    </source>
</evidence>
<feature type="region of interest" description="Disordered" evidence="18">
    <location>
        <begin position="1069"/>
        <end position="1097"/>
    </location>
</feature>
<feature type="transmembrane region" description="Helical" evidence="17">
    <location>
        <begin position="182"/>
        <end position="204"/>
    </location>
</feature>
<feature type="compositionally biased region" description="Basic and acidic residues" evidence="18">
    <location>
        <begin position="11"/>
        <end position="32"/>
    </location>
</feature>
<dbReference type="InterPro" id="IPR006408">
    <property type="entry name" value="P-type_ATPase_IIB"/>
</dbReference>
<feature type="transmembrane region" description="Helical" evidence="17">
    <location>
        <begin position="977"/>
        <end position="998"/>
    </location>
</feature>
<dbReference type="FunFam" id="2.70.150.10:FF:000006">
    <property type="entry name" value="Calcium-transporting ATPase"/>
    <property type="match status" value="1"/>
</dbReference>
<dbReference type="SMART" id="SM00831">
    <property type="entry name" value="Cation_ATPase_N"/>
    <property type="match status" value="1"/>
</dbReference>
<feature type="transmembrane region" description="Helical" evidence="17">
    <location>
        <begin position="941"/>
        <end position="957"/>
    </location>
</feature>
<dbReference type="PANTHER" id="PTHR24093:SF369">
    <property type="entry name" value="CALCIUM-TRANSPORTING ATPASE"/>
    <property type="match status" value="1"/>
</dbReference>
<evidence type="ECO:0000256" key="18">
    <source>
        <dbReference type="SAM" id="MobiDB-lite"/>
    </source>
</evidence>
<evidence type="ECO:0000256" key="10">
    <source>
        <dbReference type="ARBA" id="ARBA00022842"/>
    </source>
</evidence>
<feature type="transmembrane region" description="Helical" evidence="17">
    <location>
        <begin position="372"/>
        <end position="395"/>
    </location>
</feature>
<evidence type="ECO:0000256" key="13">
    <source>
        <dbReference type="ARBA" id="ARBA00022989"/>
    </source>
</evidence>
<keyword evidence="21" id="KW-1185">Reference proteome</keyword>
<evidence type="ECO:0000256" key="5">
    <source>
        <dbReference type="ARBA" id="ARBA00022692"/>
    </source>
</evidence>
<dbReference type="FunFam" id="1.20.1110.10:FF:000039">
    <property type="entry name" value="Calcium-transporting ATPase"/>
    <property type="match status" value="1"/>
</dbReference>
<dbReference type="InterPro" id="IPR004014">
    <property type="entry name" value="ATPase_P-typ_cation-transptr_N"/>
</dbReference>
<keyword evidence="15 17" id="KW-0472">Membrane</keyword>
<keyword evidence="14 17" id="KW-0406">Ion transport</keyword>
<dbReference type="Gene3D" id="3.40.50.1000">
    <property type="entry name" value="HAD superfamily/HAD-like"/>
    <property type="match status" value="1"/>
</dbReference>
<dbReference type="InterPro" id="IPR018303">
    <property type="entry name" value="ATPase_P-typ_P_site"/>
</dbReference>
<evidence type="ECO:0000313" key="20">
    <source>
        <dbReference type="EMBL" id="KAG0583770.1"/>
    </source>
</evidence>
<dbReference type="Pfam" id="PF00690">
    <property type="entry name" value="Cation_ATPase_N"/>
    <property type="match status" value="1"/>
</dbReference>
<evidence type="ECO:0000256" key="8">
    <source>
        <dbReference type="ARBA" id="ARBA00022837"/>
    </source>
</evidence>
<name>A0A8T0IJ27_CERPU</name>
<evidence type="ECO:0000256" key="7">
    <source>
        <dbReference type="ARBA" id="ARBA00022741"/>
    </source>
</evidence>
<reference evidence="20" key="1">
    <citation type="submission" date="2020-06" db="EMBL/GenBank/DDBJ databases">
        <title>WGS assembly of Ceratodon purpureus strain R40.</title>
        <authorList>
            <person name="Carey S.B."/>
            <person name="Jenkins J."/>
            <person name="Shu S."/>
            <person name="Lovell J.T."/>
            <person name="Sreedasyam A."/>
            <person name="Maumus F."/>
            <person name="Tiley G.P."/>
            <person name="Fernandez-Pozo N."/>
            <person name="Barry K."/>
            <person name="Chen C."/>
            <person name="Wang M."/>
            <person name="Lipzen A."/>
            <person name="Daum C."/>
            <person name="Saski C.A."/>
            <person name="Payton A.C."/>
            <person name="Mcbreen J.C."/>
            <person name="Conrad R.E."/>
            <person name="Kollar L.M."/>
            <person name="Olsson S."/>
            <person name="Huttunen S."/>
            <person name="Landis J.B."/>
            <person name="Wickett N.J."/>
            <person name="Johnson M.G."/>
            <person name="Rensing S.A."/>
            <person name="Grimwood J."/>
            <person name="Schmutz J."/>
            <person name="Mcdaniel S.F."/>
        </authorList>
    </citation>
    <scope>NUCLEOTIDE SEQUENCE</scope>
    <source>
        <strain evidence="20">R40</strain>
    </source>
</reference>
<dbReference type="InterPro" id="IPR023298">
    <property type="entry name" value="ATPase_P-typ_TM_dom_sf"/>
</dbReference>
<dbReference type="PANTHER" id="PTHR24093">
    <property type="entry name" value="CATION TRANSPORTING ATPASE"/>
    <property type="match status" value="1"/>
</dbReference>
<feature type="domain" description="Cation-transporting P-type ATPase N-terminal" evidence="19">
    <location>
        <begin position="136"/>
        <end position="207"/>
    </location>
</feature>
<dbReference type="FunFam" id="1.20.1110.10:FF:000036">
    <property type="entry name" value="Calcium-transporting ATPase"/>
    <property type="match status" value="1"/>
</dbReference>
<comment type="caution">
    <text evidence="20">The sequence shown here is derived from an EMBL/GenBank/DDBJ whole genome shotgun (WGS) entry which is preliminary data.</text>
</comment>
<dbReference type="FunFam" id="3.40.1110.10:FF:000013">
    <property type="entry name" value="Calcium-transporting ATPase"/>
    <property type="match status" value="1"/>
</dbReference>
<dbReference type="SUPFAM" id="SSF81660">
    <property type="entry name" value="Metal cation-transporting ATPase, ATP-binding domain N"/>
    <property type="match status" value="1"/>
</dbReference>
<dbReference type="PRINTS" id="PR00120">
    <property type="entry name" value="HATPASE"/>
</dbReference>
<evidence type="ECO:0000256" key="14">
    <source>
        <dbReference type="ARBA" id="ARBA00023065"/>
    </source>
</evidence>
<dbReference type="Gene3D" id="3.40.1110.10">
    <property type="entry name" value="Calcium-transporting ATPase, cytoplasmic domain N"/>
    <property type="match status" value="1"/>
</dbReference>
<evidence type="ECO:0000256" key="12">
    <source>
        <dbReference type="ARBA" id="ARBA00022967"/>
    </source>
</evidence>
<dbReference type="PROSITE" id="PS00154">
    <property type="entry name" value="ATPASE_E1_E2"/>
    <property type="match status" value="1"/>
</dbReference>
<keyword evidence="10" id="KW-0460">Magnesium</keyword>
<dbReference type="InterPro" id="IPR006068">
    <property type="entry name" value="ATPase_P-typ_cation-transptr_C"/>
</dbReference>
<dbReference type="Pfam" id="PF00122">
    <property type="entry name" value="E1-E2_ATPase"/>
    <property type="match status" value="1"/>
</dbReference>
<evidence type="ECO:0000256" key="4">
    <source>
        <dbReference type="ARBA" id="ARBA00022568"/>
    </source>
</evidence>
<gene>
    <name evidence="20" type="ORF">KC19_3G161900</name>
</gene>
<dbReference type="InterPro" id="IPR044492">
    <property type="entry name" value="P_typ_ATPase_HD_dom"/>
</dbReference>
<dbReference type="GO" id="GO:0005524">
    <property type="term" value="F:ATP binding"/>
    <property type="evidence" value="ECO:0007669"/>
    <property type="project" value="UniProtKB-KW"/>
</dbReference>
<dbReference type="Pfam" id="PF12515">
    <property type="entry name" value="CaATP_NAI"/>
    <property type="match status" value="1"/>
</dbReference>
<dbReference type="SUPFAM" id="SSF56784">
    <property type="entry name" value="HAD-like"/>
    <property type="match status" value="1"/>
</dbReference>
<evidence type="ECO:0000256" key="15">
    <source>
        <dbReference type="ARBA" id="ARBA00023136"/>
    </source>
</evidence>
<dbReference type="Gene3D" id="2.70.150.10">
    <property type="entry name" value="Calcium-transporting ATPase, cytoplasmic transduction domain A"/>
    <property type="match status" value="1"/>
</dbReference>
<evidence type="ECO:0000256" key="3">
    <source>
        <dbReference type="ARBA" id="ARBA00022448"/>
    </source>
</evidence>
<evidence type="ECO:0000313" key="21">
    <source>
        <dbReference type="Proteomes" id="UP000822688"/>
    </source>
</evidence>
<evidence type="ECO:0000256" key="11">
    <source>
        <dbReference type="ARBA" id="ARBA00022860"/>
    </source>
</evidence>
<dbReference type="EC" id="7.2.2.10" evidence="17"/>
<dbReference type="SUPFAM" id="SSF81653">
    <property type="entry name" value="Calcium ATPase, transduction domain A"/>
    <property type="match status" value="1"/>
</dbReference>
<keyword evidence="3 17" id="KW-0813">Transport</keyword>
<dbReference type="SFLD" id="SFLDS00003">
    <property type="entry name" value="Haloacid_Dehalogenase"/>
    <property type="match status" value="1"/>
</dbReference>
<protein>
    <recommendedName>
        <fullName evidence="17">Calcium-transporting ATPase</fullName>
        <ecNumber evidence="17">7.2.2.10</ecNumber>
    </recommendedName>
</protein>
<dbReference type="Gene3D" id="1.20.1110.10">
    <property type="entry name" value="Calcium-transporting ATPase, transmembrane domain"/>
    <property type="match status" value="1"/>
</dbReference>
<dbReference type="GO" id="GO:0012505">
    <property type="term" value="C:endomembrane system"/>
    <property type="evidence" value="ECO:0007669"/>
    <property type="project" value="UniProtKB-SubCell"/>
</dbReference>
<proteinExistence type="inferred from homology"/>
<dbReference type="GO" id="GO:0005886">
    <property type="term" value="C:plasma membrane"/>
    <property type="evidence" value="ECO:0007669"/>
    <property type="project" value="TreeGrafter"/>
</dbReference>
<keyword evidence="7 17" id="KW-0547">Nucleotide-binding</keyword>
<accession>A0A8T0IJ27</accession>
<dbReference type="InterPro" id="IPR024750">
    <property type="entry name" value="Ca_ATPase_N_dom"/>
</dbReference>
<feature type="region of interest" description="Disordered" evidence="18">
    <location>
        <begin position="1"/>
        <end position="34"/>
    </location>
</feature>
<comment type="subcellular location">
    <subcellularLocation>
        <location evidence="1">Endomembrane system</location>
        <topology evidence="1">Multi-pass membrane protein</topology>
    </subcellularLocation>
    <subcellularLocation>
        <location evidence="17">Membrane</location>
        <topology evidence="17">Multi-pass membrane protein</topology>
    </subcellularLocation>
</comment>